<gene>
    <name evidence="11" type="primary">CYP2U1</name>
    <name evidence="11" type="ORF">BLAG_LOCUS24766</name>
</gene>
<dbReference type="SUPFAM" id="SSF48264">
    <property type="entry name" value="Cytochrome P450"/>
    <property type="match status" value="1"/>
</dbReference>
<feature type="binding site" description="axial binding residue" evidence="8">
    <location>
        <position position="444"/>
    </location>
    <ligand>
        <name>heme</name>
        <dbReference type="ChEBI" id="CHEBI:30413"/>
    </ligand>
    <ligandPart>
        <name>Fe</name>
        <dbReference type="ChEBI" id="CHEBI:18248"/>
    </ligandPart>
</feature>
<dbReference type="Pfam" id="PF00067">
    <property type="entry name" value="p450"/>
    <property type="match status" value="1"/>
</dbReference>
<comment type="subcellular location">
    <subcellularLocation>
        <location evidence="2">Membrane</location>
    </subcellularLocation>
</comment>
<keyword evidence="8 9" id="KW-0349">Heme</keyword>
<evidence type="ECO:0000256" key="1">
    <source>
        <dbReference type="ARBA" id="ARBA00001971"/>
    </source>
</evidence>
<dbReference type="Proteomes" id="UP000838412">
    <property type="component" value="Chromosome 9"/>
</dbReference>
<comment type="similarity">
    <text evidence="3 9">Belongs to the cytochrome P450 family.</text>
</comment>
<dbReference type="PROSITE" id="PS00086">
    <property type="entry name" value="CYTOCHROME_P450"/>
    <property type="match status" value="1"/>
</dbReference>
<accession>A0A8K0ACH6</accession>
<dbReference type="InterPro" id="IPR050182">
    <property type="entry name" value="Cytochrome_P450_fam2"/>
</dbReference>
<keyword evidence="4 8" id="KW-0479">Metal-binding</keyword>
<dbReference type="GO" id="GO:0005506">
    <property type="term" value="F:iron ion binding"/>
    <property type="evidence" value="ECO:0007669"/>
    <property type="project" value="InterPro"/>
</dbReference>
<dbReference type="GO" id="GO:0006082">
    <property type="term" value="P:organic acid metabolic process"/>
    <property type="evidence" value="ECO:0007669"/>
    <property type="project" value="TreeGrafter"/>
</dbReference>
<dbReference type="InterPro" id="IPR017972">
    <property type="entry name" value="Cyt_P450_CS"/>
</dbReference>
<keyword evidence="12" id="KW-1185">Reference proteome</keyword>
<dbReference type="PRINTS" id="PR00463">
    <property type="entry name" value="EP450I"/>
</dbReference>
<dbReference type="InterPro" id="IPR001128">
    <property type="entry name" value="Cyt_P450"/>
</dbReference>
<keyword evidence="9" id="KW-0503">Monooxygenase</keyword>
<dbReference type="GO" id="GO:0005737">
    <property type="term" value="C:cytoplasm"/>
    <property type="evidence" value="ECO:0007669"/>
    <property type="project" value="TreeGrafter"/>
</dbReference>
<dbReference type="OrthoDB" id="3934656at2759"/>
<evidence type="ECO:0000256" key="5">
    <source>
        <dbReference type="ARBA" id="ARBA00023002"/>
    </source>
</evidence>
<evidence type="ECO:0000313" key="11">
    <source>
        <dbReference type="EMBL" id="CAH1273406.1"/>
    </source>
</evidence>
<evidence type="ECO:0000256" key="2">
    <source>
        <dbReference type="ARBA" id="ARBA00004370"/>
    </source>
</evidence>
<organism evidence="11 12">
    <name type="scientific">Branchiostoma lanceolatum</name>
    <name type="common">Common lancelet</name>
    <name type="synonym">Amphioxus lanceolatum</name>
    <dbReference type="NCBI Taxonomy" id="7740"/>
    <lineage>
        <taxon>Eukaryota</taxon>
        <taxon>Metazoa</taxon>
        <taxon>Chordata</taxon>
        <taxon>Cephalochordata</taxon>
        <taxon>Leptocardii</taxon>
        <taxon>Amphioxiformes</taxon>
        <taxon>Branchiostomatidae</taxon>
        <taxon>Branchiostoma</taxon>
    </lineage>
</organism>
<keyword evidence="10" id="KW-1133">Transmembrane helix</keyword>
<dbReference type="InterPro" id="IPR002401">
    <property type="entry name" value="Cyt_P450_E_grp-I"/>
</dbReference>
<comment type="cofactor">
    <cofactor evidence="1 8">
        <name>heme</name>
        <dbReference type="ChEBI" id="CHEBI:30413"/>
    </cofactor>
</comment>
<proteinExistence type="inferred from homology"/>
<protein>
    <submittedName>
        <fullName evidence="11">CYP2U1 protein</fullName>
    </submittedName>
</protein>
<dbReference type="PANTHER" id="PTHR24300:SF404">
    <property type="entry name" value="CYTOCHROME P450 2D6-LIKE"/>
    <property type="match status" value="1"/>
</dbReference>
<dbReference type="GO" id="GO:0016712">
    <property type="term" value="F:oxidoreductase activity, acting on paired donors, with incorporation or reduction of molecular oxygen, reduced flavin or flavoprotein as one donor, and incorporation of one atom of oxygen"/>
    <property type="evidence" value="ECO:0007669"/>
    <property type="project" value="TreeGrafter"/>
</dbReference>
<dbReference type="EMBL" id="OV696694">
    <property type="protein sequence ID" value="CAH1273406.1"/>
    <property type="molecule type" value="Genomic_DNA"/>
</dbReference>
<keyword evidence="5 9" id="KW-0560">Oxidoreductase</keyword>
<dbReference type="InterPro" id="IPR036396">
    <property type="entry name" value="Cyt_P450_sf"/>
</dbReference>
<sequence>MAGVGLFSFVTMDLQTLLVLLLLFLSAVLLVYRRGRRLNLPPGPRGLPIVGNLLSLRPSKLLSNMAAWRQQYGDVYSLRALNRVIVVLYGHKAIHDALVKQPEIFSDRPPLRLMKRDPGLVMAPYGERWAERRRFALAALRQFGMGRRSAEGRIQEEGTALCSAIRSLDGAPTDISHLLGNAVSNIICSMSFGNRFEYDDEEFKRLSYAFSCLVGPNNRTMFALFRQIVMPYVRKLPMMANYREHGIKMSDYIIDFIMKSAEEHKATYDKSDIRDIIDVFLSEGSSEKSNGMNEEALGTIIRDLFIAGSETTATTLKWGLLYTALNPEVQTKVQEEINREFGSEAPPWSERGRLPYTEATIMEIQRVRPIVPLNVPHGTTCATTLYGYDIPAGTYIIPSLWSAMMDPEVTPEPETFRPERFLDDEGKVVKPEWFLPFSTGRRRCLGEQLAKMELFLFYTSLLQHFTFSLPDGAPAPPMDGSLGFVLAPTPYDVCAVPRHNP</sequence>
<name>A0A8K0ACH6_BRALA</name>
<dbReference type="PRINTS" id="PR00385">
    <property type="entry name" value="P450"/>
</dbReference>
<dbReference type="AlphaFoldDB" id="A0A8K0ACH6"/>
<dbReference type="GO" id="GO:0016020">
    <property type="term" value="C:membrane"/>
    <property type="evidence" value="ECO:0007669"/>
    <property type="project" value="UniProtKB-SubCell"/>
</dbReference>
<evidence type="ECO:0000256" key="8">
    <source>
        <dbReference type="PIRSR" id="PIRSR602401-1"/>
    </source>
</evidence>
<keyword evidence="6 8" id="KW-0408">Iron</keyword>
<evidence type="ECO:0000256" key="6">
    <source>
        <dbReference type="ARBA" id="ARBA00023004"/>
    </source>
</evidence>
<evidence type="ECO:0000256" key="3">
    <source>
        <dbReference type="ARBA" id="ARBA00010617"/>
    </source>
</evidence>
<dbReference type="GO" id="GO:0020037">
    <property type="term" value="F:heme binding"/>
    <property type="evidence" value="ECO:0007669"/>
    <property type="project" value="InterPro"/>
</dbReference>
<evidence type="ECO:0000256" key="4">
    <source>
        <dbReference type="ARBA" id="ARBA00022723"/>
    </source>
</evidence>
<evidence type="ECO:0000256" key="10">
    <source>
        <dbReference type="SAM" id="Phobius"/>
    </source>
</evidence>
<dbReference type="Gene3D" id="1.10.630.10">
    <property type="entry name" value="Cytochrome P450"/>
    <property type="match status" value="1"/>
</dbReference>
<evidence type="ECO:0000256" key="9">
    <source>
        <dbReference type="RuleBase" id="RU000461"/>
    </source>
</evidence>
<dbReference type="GO" id="GO:0006805">
    <property type="term" value="P:xenobiotic metabolic process"/>
    <property type="evidence" value="ECO:0007669"/>
    <property type="project" value="TreeGrafter"/>
</dbReference>
<feature type="transmembrane region" description="Helical" evidence="10">
    <location>
        <begin position="6"/>
        <end position="32"/>
    </location>
</feature>
<evidence type="ECO:0000313" key="12">
    <source>
        <dbReference type="Proteomes" id="UP000838412"/>
    </source>
</evidence>
<dbReference type="FunFam" id="1.10.630.10:FF:000004">
    <property type="entry name" value="cytochrome P450 2D15 isoform X1"/>
    <property type="match status" value="1"/>
</dbReference>
<reference evidence="11" key="1">
    <citation type="submission" date="2022-01" db="EMBL/GenBank/DDBJ databases">
        <authorList>
            <person name="Braso-Vives M."/>
        </authorList>
    </citation>
    <scope>NUCLEOTIDE SEQUENCE</scope>
</reference>
<keyword evidence="7 10" id="KW-0472">Membrane</keyword>
<dbReference type="PANTHER" id="PTHR24300">
    <property type="entry name" value="CYTOCHROME P450 508A4-RELATED"/>
    <property type="match status" value="1"/>
</dbReference>
<keyword evidence="10" id="KW-0812">Transmembrane</keyword>
<evidence type="ECO:0000256" key="7">
    <source>
        <dbReference type="ARBA" id="ARBA00023136"/>
    </source>
</evidence>
<dbReference type="GO" id="GO:0008395">
    <property type="term" value="F:steroid hydroxylase activity"/>
    <property type="evidence" value="ECO:0007669"/>
    <property type="project" value="TreeGrafter"/>
</dbReference>